<comment type="catalytic activity">
    <reaction evidence="1">
        <text>ATP + protein L-histidine = ADP + protein N-phospho-L-histidine.</text>
        <dbReference type="EC" id="2.7.13.3"/>
    </reaction>
</comment>
<keyword evidence="5" id="KW-0808">Transferase</keyword>
<dbReference type="PANTHER" id="PTHR43102:SF2">
    <property type="entry name" value="GAF DOMAIN-CONTAINING PROTEIN"/>
    <property type="match status" value="1"/>
</dbReference>
<proteinExistence type="predicted"/>
<dbReference type="InterPro" id="IPR005467">
    <property type="entry name" value="His_kinase_dom"/>
</dbReference>
<dbReference type="SMART" id="SM00387">
    <property type="entry name" value="HATPase_c"/>
    <property type="match status" value="1"/>
</dbReference>
<dbReference type="Pfam" id="PF00512">
    <property type="entry name" value="HisKA"/>
    <property type="match status" value="1"/>
</dbReference>
<organism evidence="5 6">
    <name type="scientific">Ferrovibrio terrae</name>
    <dbReference type="NCBI Taxonomy" id="2594003"/>
    <lineage>
        <taxon>Bacteria</taxon>
        <taxon>Pseudomonadati</taxon>
        <taxon>Pseudomonadota</taxon>
        <taxon>Alphaproteobacteria</taxon>
        <taxon>Rhodospirillales</taxon>
        <taxon>Rhodospirillaceae</taxon>
        <taxon>Ferrovibrio</taxon>
    </lineage>
</organism>
<dbReference type="KEGG" id="fer:FNB15_09680"/>
<name>A0A516H156_9PROT</name>
<evidence type="ECO:0000256" key="1">
    <source>
        <dbReference type="ARBA" id="ARBA00000085"/>
    </source>
</evidence>
<gene>
    <name evidence="5" type="ORF">FNB15_09680</name>
</gene>
<dbReference type="PROSITE" id="PS50109">
    <property type="entry name" value="HIS_KIN"/>
    <property type="match status" value="1"/>
</dbReference>
<dbReference type="InterPro" id="IPR036097">
    <property type="entry name" value="HisK_dim/P_sf"/>
</dbReference>
<dbReference type="SUPFAM" id="SSF47384">
    <property type="entry name" value="Homodimeric domain of signal transducing histidine kinase"/>
    <property type="match status" value="1"/>
</dbReference>
<keyword evidence="6" id="KW-1185">Reference proteome</keyword>
<dbReference type="SUPFAM" id="SSF55874">
    <property type="entry name" value="ATPase domain of HSP90 chaperone/DNA topoisomerase II/histidine kinase"/>
    <property type="match status" value="1"/>
</dbReference>
<evidence type="ECO:0000256" key="2">
    <source>
        <dbReference type="ARBA" id="ARBA00012438"/>
    </source>
</evidence>
<dbReference type="CDD" id="cd00082">
    <property type="entry name" value="HisKA"/>
    <property type="match status" value="1"/>
</dbReference>
<dbReference type="Gene3D" id="3.30.450.40">
    <property type="match status" value="1"/>
</dbReference>
<feature type="domain" description="Histidine kinase" evidence="4">
    <location>
        <begin position="188"/>
        <end position="405"/>
    </location>
</feature>
<dbReference type="SMART" id="SM00388">
    <property type="entry name" value="HisKA"/>
    <property type="match status" value="1"/>
</dbReference>
<dbReference type="InterPro" id="IPR003661">
    <property type="entry name" value="HisK_dim/P_dom"/>
</dbReference>
<dbReference type="InterPro" id="IPR003018">
    <property type="entry name" value="GAF"/>
</dbReference>
<dbReference type="AlphaFoldDB" id="A0A516H156"/>
<dbReference type="OrthoDB" id="315417at2"/>
<evidence type="ECO:0000259" key="4">
    <source>
        <dbReference type="PROSITE" id="PS50109"/>
    </source>
</evidence>
<evidence type="ECO:0000313" key="6">
    <source>
        <dbReference type="Proteomes" id="UP000317496"/>
    </source>
</evidence>
<keyword evidence="3" id="KW-0597">Phosphoprotein</keyword>
<dbReference type="Proteomes" id="UP000317496">
    <property type="component" value="Chromosome"/>
</dbReference>
<dbReference type="SMART" id="SM00065">
    <property type="entry name" value="GAF"/>
    <property type="match status" value="1"/>
</dbReference>
<dbReference type="InterPro" id="IPR036890">
    <property type="entry name" value="HATPase_C_sf"/>
</dbReference>
<evidence type="ECO:0000313" key="5">
    <source>
        <dbReference type="EMBL" id="QDO97519.1"/>
    </source>
</evidence>
<dbReference type="Pfam" id="PF01590">
    <property type="entry name" value="GAF"/>
    <property type="match status" value="1"/>
</dbReference>
<dbReference type="Gene3D" id="1.10.287.130">
    <property type="match status" value="1"/>
</dbReference>
<dbReference type="EC" id="2.7.13.3" evidence="2"/>
<dbReference type="SUPFAM" id="SSF55781">
    <property type="entry name" value="GAF domain-like"/>
    <property type="match status" value="1"/>
</dbReference>
<dbReference type="RefSeq" id="WP_144068500.1">
    <property type="nucleotide sequence ID" value="NZ_CP041636.1"/>
</dbReference>
<dbReference type="PRINTS" id="PR00344">
    <property type="entry name" value="BCTRLSENSOR"/>
</dbReference>
<dbReference type="EMBL" id="CP041636">
    <property type="protein sequence ID" value="QDO97519.1"/>
    <property type="molecule type" value="Genomic_DNA"/>
</dbReference>
<sequence>MTFTAPLPANEDQRLATLRDYRIMDTAPDERFDRLTAFAADLFDVPVALISLIDADRQWFKSHYGLPVSESPRSISFCAHTILDDEPLIVENATEHPQFRNSPLVLAGPGLRFYAGVALTADDGQRIGTLCVGDNKPRNFSDDDVTRLRRLAAIASDELELHRARMEAEASVNAQNAANLLKSKLLSSMNHEFRTPLNAILGFSQILELNMGKRLGREELEYVAAMKTAGENLLRISDSMMTMAQLEAEVVPFGTETVSAQSLIEEVYALHRPAAALNGIAFMRRACISAATLKADHSHLLRILGNFISNAFKFTALGGEVTLGCATEDGRVTFFVEDTGCGIAADRQREAFQSFNRLGREGSTVAGLGLGLAIASRLAQAMKGEIGFESRESAGSRFWVRFPAA</sequence>
<keyword evidence="5" id="KW-0418">Kinase</keyword>
<dbReference type="GO" id="GO:0000155">
    <property type="term" value="F:phosphorelay sensor kinase activity"/>
    <property type="evidence" value="ECO:0007669"/>
    <property type="project" value="InterPro"/>
</dbReference>
<dbReference type="PANTHER" id="PTHR43102">
    <property type="entry name" value="SLR1143 PROTEIN"/>
    <property type="match status" value="1"/>
</dbReference>
<dbReference type="Pfam" id="PF02518">
    <property type="entry name" value="HATPase_c"/>
    <property type="match status" value="1"/>
</dbReference>
<dbReference type="InterPro" id="IPR004358">
    <property type="entry name" value="Sig_transdc_His_kin-like_C"/>
</dbReference>
<accession>A0A516H156</accession>
<protein>
    <recommendedName>
        <fullName evidence="2">histidine kinase</fullName>
        <ecNumber evidence="2">2.7.13.3</ecNumber>
    </recommendedName>
</protein>
<reference evidence="5 6" key="1">
    <citation type="submission" date="2019-07" db="EMBL/GenBank/DDBJ databases">
        <title>Genome sequencing for Ferrovibrio sp. K5.</title>
        <authorList>
            <person name="Park S.-J."/>
        </authorList>
    </citation>
    <scope>NUCLEOTIDE SEQUENCE [LARGE SCALE GENOMIC DNA]</scope>
    <source>
        <strain evidence="5 6">K5</strain>
    </source>
</reference>
<dbReference type="InterPro" id="IPR029016">
    <property type="entry name" value="GAF-like_dom_sf"/>
</dbReference>
<dbReference type="Gene3D" id="3.30.565.10">
    <property type="entry name" value="Histidine kinase-like ATPase, C-terminal domain"/>
    <property type="match status" value="1"/>
</dbReference>
<dbReference type="InterPro" id="IPR003594">
    <property type="entry name" value="HATPase_dom"/>
</dbReference>
<evidence type="ECO:0000256" key="3">
    <source>
        <dbReference type="ARBA" id="ARBA00022553"/>
    </source>
</evidence>